<comment type="similarity">
    <text evidence="2">Belongs to the SNU66/SART1 family.</text>
</comment>
<dbReference type="InParanoid" id="D3BQA1"/>
<accession>D3BQA1</accession>
<dbReference type="FunCoup" id="D3BQA1">
    <property type="interactions" value="784"/>
</dbReference>
<dbReference type="PANTHER" id="PTHR14152">
    <property type="entry name" value="SQUAMOUS CELL CARCINOMA ANTIGEN RECOGNISED BY CYTOTOXIC T LYMPHOCYTES"/>
    <property type="match status" value="1"/>
</dbReference>
<evidence type="ECO:0000256" key="3">
    <source>
        <dbReference type="ARBA" id="ARBA00022664"/>
    </source>
</evidence>
<dbReference type="GeneID" id="31365555"/>
<evidence type="ECO:0000256" key="2">
    <source>
        <dbReference type="ARBA" id="ARBA00006076"/>
    </source>
</evidence>
<feature type="compositionally biased region" description="Low complexity" evidence="6">
    <location>
        <begin position="41"/>
        <end position="57"/>
    </location>
</feature>
<feature type="compositionally biased region" description="Acidic residues" evidence="6">
    <location>
        <begin position="447"/>
        <end position="469"/>
    </location>
</feature>
<feature type="region of interest" description="Disordered" evidence="6">
    <location>
        <begin position="431"/>
        <end position="497"/>
    </location>
</feature>
<dbReference type="Pfam" id="PF19252">
    <property type="entry name" value="HIND"/>
    <property type="match status" value="1"/>
</dbReference>
<evidence type="ECO:0000313" key="8">
    <source>
        <dbReference type="Proteomes" id="UP000001396"/>
    </source>
</evidence>
<dbReference type="OMA" id="GNEMTPK"/>
<feature type="compositionally biased region" description="Basic and acidic residues" evidence="6">
    <location>
        <begin position="58"/>
        <end position="69"/>
    </location>
</feature>
<dbReference type="STRING" id="670386.D3BQA1"/>
<dbReference type="Proteomes" id="UP000001396">
    <property type="component" value="Unassembled WGS sequence"/>
</dbReference>
<dbReference type="GO" id="GO:0000481">
    <property type="term" value="P:maturation of 5S rRNA"/>
    <property type="evidence" value="ECO:0007669"/>
    <property type="project" value="TreeGrafter"/>
</dbReference>
<sequence>MSDSTGKWREEISIEETNRIRASLGLKPLKVDNTPKESKQTAATATNTSNSNTNDIADTIKKLKQKREATSSVGKSIAEQLLEDGDNQDDDISTWVQRSRIKQQQQQKDQQKQTTGGKSSDGRSKRKSSGYSADDLAGIKVANQLQSFDDGGEHVLVLKDTDVLNDGDSELIDVRLAEKEKINQKLESSKKKSQYDKFDEYGKQLDILSHYDDDNAIKETGFIITNKSKTGVEDLTKKEDMQEEIRNRLNSYSAFDLSTESTIQSSFYTNEEMAKFKKPTSKKKKKKSMRSKNKDSDDIDILQQLDATTSSDRGSRKSLQAKNEIEEENQRAKREANYQKAVDKASNIAKLTYSSDTFEEAEDEEFYKSLSNAKKAPLIQRNIAEKVKEKENAMETNQDDNDLFISPVSEFVRGLKTEGVLANFKPTYVKEEDDYNEENQPVKIENQEDVEMQVDNDQEEEEEEEEEGSYIEKKADYNGNGVEKNKSNSATGEDGSVILQDEPMVSSSMSAALKLLIQKGELKPQEKSKRKLQSFDDYEPIIQHKDQFGRIMNRKEAFVAHSQIFHGKASGKNKQEKIQRKYNEEMKQKKMSSTDTPLGMMQSLQNYQEKTQQPFLVLSGKFSQADAPSSIHKSNTELSVKKQKQ</sequence>
<comment type="subcellular location">
    <subcellularLocation>
        <location evidence="1">Nucleus</location>
    </subcellularLocation>
</comment>
<keyword evidence="8" id="KW-1185">Reference proteome</keyword>
<keyword evidence="3" id="KW-0507">mRNA processing</keyword>
<feature type="compositionally biased region" description="Acidic residues" evidence="6">
    <location>
        <begin position="81"/>
        <end position="92"/>
    </location>
</feature>
<feature type="compositionally biased region" description="Polar residues" evidence="6">
    <location>
        <begin position="307"/>
        <end position="321"/>
    </location>
</feature>
<dbReference type="RefSeq" id="XP_020428453.1">
    <property type="nucleotide sequence ID" value="XM_020580868.1"/>
</dbReference>
<organism evidence="7 8">
    <name type="scientific">Heterostelium pallidum (strain ATCC 26659 / Pp 5 / PN500)</name>
    <name type="common">Cellular slime mold</name>
    <name type="synonym">Polysphondylium pallidum</name>
    <dbReference type="NCBI Taxonomy" id="670386"/>
    <lineage>
        <taxon>Eukaryota</taxon>
        <taxon>Amoebozoa</taxon>
        <taxon>Evosea</taxon>
        <taxon>Eumycetozoa</taxon>
        <taxon>Dictyostelia</taxon>
        <taxon>Acytosteliales</taxon>
        <taxon>Acytosteliaceae</taxon>
        <taxon>Heterostelium</taxon>
    </lineage>
</organism>
<feature type="compositionally biased region" description="Basic residues" evidence="6">
    <location>
        <begin position="276"/>
        <end position="291"/>
    </location>
</feature>
<name>D3BQA1_HETP5</name>
<evidence type="ECO:0000256" key="5">
    <source>
        <dbReference type="ARBA" id="ARBA00023242"/>
    </source>
</evidence>
<evidence type="ECO:0000256" key="4">
    <source>
        <dbReference type="ARBA" id="ARBA00023187"/>
    </source>
</evidence>
<dbReference type="PANTHER" id="PTHR14152:SF5">
    <property type="entry name" value="U4_U6.U5 TRI-SNRNP-ASSOCIATED PROTEIN 1"/>
    <property type="match status" value="1"/>
</dbReference>
<feature type="compositionally biased region" description="Basic and acidic residues" evidence="6">
    <location>
        <begin position="29"/>
        <end position="39"/>
    </location>
</feature>
<dbReference type="EMBL" id="ADBJ01000047">
    <property type="protein sequence ID" value="EFA76321.1"/>
    <property type="molecule type" value="Genomic_DNA"/>
</dbReference>
<dbReference type="AlphaFoldDB" id="D3BQA1"/>
<dbReference type="InterPro" id="IPR005011">
    <property type="entry name" value="SNU66/SART1"/>
</dbReference>
<dbReference type="Pfam" id="PF03343">
    <property type="entry name" value="SART-1"/>
    <property type="match status" value="1"/>
</dbReference>
<gene>
    <name evidence="7" type="ORF">PPL_10084</name>
</gene>
<protein>
    <submittedName>
        <fullName evidence="7">SART-1 family protein</fullName>
    </submittedName>
</protein>
<feature type="region of interest" description="Disordered" evidence="6">
    <location>
        <begin position="274"/>
        <end position="341"/>
    </location>
</feature>
<feature type="compositionally biased region" description="Low complexity" evidence="6">
    <location>
        <begin position="102"/>
        <end position="118"/>
    </location>
</feature>
<evidence type="ECO:0000256" key="1">
    <source>
        <dbReference type="ARBA" id="ARBA00004123"/>
    </source>
</evidence>
<feature type="compositionally biased region" description="Basic and acidic residues" evidence="6">
    <location>
        <begin position="328"/>
        <end position="341"/>
    </location>
</feature>
<keyword evidence="4" id="KW-0508">mRNA splicing</keyword>
<evidence type="ECO:0000313" key="7">
    <source>
        <dbReference type="EMBL" id="EFA76321.1"/>
    </source>
</evidence>
<comment type="caution">
    <text evidence="7">The sequence shown here is derived from an EMBL/GenBank/DDBJ whole genome shotgun (WGS) entry which is preliminary data.</text>
</comment>
<reference evidence="7 8" key="1">
    <citation type="journal article" date="2011" name="Genome Res.">
        <title>Phylogeny-wide analysis of social amoeba genomes highlights ancient origins for complex intercellular communication.</title>
        <authorList>
            <person name="Heidel A.J."/>
            <person name="Lawal H.M."/>
            <person name="Felder M."/>
            <person name="Schilde C."/>
            <person name="Helps N.R."/>
            <person name="Tunggal B."/>
            <person name="Rivero F."/>
            <person name="John U."/>
            <person name="Schleicher M."/>
            <person name="Eichinger L."/>
            <person name="Platzer M."/>
            <person name="Noegel A.A."/>
            <person name="Schaap P."/>
            <person name="Gloeckner G."/>
        </authorList>
    </citation>
    <scope>NUCLEOTIDE SEQUENCE [LARGE SCALE GENOMIC DNA]</scope>
    <source>
        <strain evidence="8">ATCC 26659 / Pp 5 / PN500</strain>
    </source>
</reference>
<evidence type="ECO:0000256" key="6">
    <source>
        <dbReference type="SAM" id="MobiDB-lite"/>
    </source>
</evidence>
<feature type="region of interest" description="Disordered" evidence="6">
    <location>
        <begin position="26"/>
        <end position="136"/>
    </location>
</feature>
<dbReference type="GO" id="GO:0045292">
    <property type="term" value="P:mRNA cis splicing, via spliceosome"/>
    <property type="evidence" value="ECO:0007669"/>
    <property type="project" value="TreeGrafter"/>
</dbReference>
<keyword evidence="5" id="KW-0539">Nucleus</keyword>
<dbReference type="InterPro" id="IPR045347">
    <property type="entry name" value="HIND"/>
</dbReference>
<dbReference type="GO" id="GO:0046540">
    <property type="term" value="C:U4/U6 x U5 tri-snRNP complex"/>
    <property type="evidence" value="ECO:0007669"/>
    <property type="project" value="InterPro"/>
</dbReference>
<feature type="region of interest" description="Disordered" evidence="6">
    <location>
        <begin position="622"/>
        <end position="645"/>
    </location>
</feature>
<proteinExistence type="inferred from homology"/>